<dbReference type="PROSITE" id="PS51194">
    <property type="entry name" value="HELICASE_CTER"/>
    <property type="match status" value="1"/>
</dbReference>
<dbReference type="Proteomes" id="UP001142291">
    <property type="component" value="Unassembled WGS sequence"/>
</dbReference>
<proteinExistence type="predicted"/>
<reference evidence="8" key="2">
    <citation type="submission" date="2023-01" db="EMBL/GenBank/DDBJ databases">
        <authorList>
            <person name="Sun Q."/>
            <person name="Evtushenko L."/>
        </authorList>
    </citation>
    <scope>NUCLEOTIDE SEQUENCE</scope>
    <source>
        <strain evidence="8">VKM Ac-1940</strain>
    </source>
</reference>
<dbReference type="Gene3D" id="3.40.50.300">
    <property type="entry name" value="P-loop containing nucleotide triphosphate hydrolases"/>
    <property type="match status" value="2"/>
</dbReference>
<gene>
    <name evidence="8" type="ORF">GCM10017591_13780</name>
</gene>
<dbReference type="Pfam" id="PF00270">
    <property type="entry name" value="DEAD"/>
    <property type="match status" value="1"/>
</dbReference>
<dbReference type="InterPro" id="IPR021904">
    <property type="entry name" value="DUF3516"/>
</dbReference>
<dbReference type="GO" id="GO:0005524">
    <property type="term" value="F:ATP binding"/>
    <property type="evidence" value="ECO:0007669"/>
    <property type="project" value="UniProtKB-KW"/>
</dbReference>
<sequence length="892" mass="96348">MTSTAALTELLPAGATADAAYDGFVAWATGRGLTLYPAQDEAVIELVSGANVILSTPTGTGKSLVAIAAHAVCLAAGGRSYYTAPIKALVSEKFFALVEVFGAQNVGMVTGDSSVNPDAPIVCCTAEILANIALRQGADAAVDQVVMDEFHYYGDPDRGWAWQVPLLLLPRAQFLLMSATLGDVTDIARDLERRTGRPVALVTGVERPVPLHFSYERRPVHEVLTMLVDEREVPVYIVHFAQAAALERAQALASVTLTTRAQRDEIAEAIGGFRFTTGFGKTLSRLVRAGIGVHHAGMLPRYRRLVETLAQRGLLRVICGTDTLGVGINVPIRTVMITALSKYDGTKMRQLSAREFHQVAGRAGRAGYDTHGNVVVMAPEWEIENAVALAKAGDDAAKRKKIVRKKAPTGVVNWGEGSYERLIAAPPEPLVPQLKLTAAMLINVIARGGDVFGNVQSLVFDNHEPRARRYGLARRAIAIFRTLVDAGIVEIDRGGASGPRIALTVDLQPNFALNQPLSPFALAAIELLSPDDDVPPGGGAVAGRGLGVHNSGEVGADPSADADSGRSEPSFRSYEQGAAATTGTGTGHYALDVVSVIESTLDDPRAILSQQEFKARGEAVAAMKRDGIEYEERMALLEAITHPKPLAELLAQSFEVFASSQPWVRDFELSPKSVVRDMFERAMSFAEYVSFYQLQRSEGLVLRYLSDAYRAIRQTVPADARTDDLLDVIEWLGELVRQVDSSLVDEWAALIDPNAHLPEDGAPVVPPAPPSILTNERAFTVLVRNELFRRVQLAARQDDDALVALDPGIDWPGILDRYYDEHDEILTGGPARSPRLCLIDRSDAGAAGIWRVEQVIDDPAGDHDWRIRAEVDLAASVDEGTAVVRVLEVLRL</sequence>
<evidence type="ECO:0000256" key="4">
    <source>
        <dbReference type="ARBA" id="ARBA00022840"/>
    </source>
</evidence>
<keyword evidence="1" id="KW-0547">Nucleotide-binding</keyword>
<keyword evidence="4" id="KW-0067">ATP-binding</keyword>
<feature type="compositionally biased region" description="Gly residues" evidence="5">
    <location>
        <begin position="536"/>
        <end position="546"/>
    </location>
</feature>
<dbReference type="InterPro" id="IPR001650">
    <property type="entry name" value="Helicase_C-like"/>
</dbReference>
<dbReference type="CDD" id="cd18795">
    <property type="entry name" value="SF2_C_Ski2"/>
    <property type="match status" value="1"/>
</dbReference>
<dbReference type="InterPro" id="IPR027417">
    <property type="entry name" value="P-loop_NTPase"/>
</dbReference>
<protein>
    <submittedName>
        <fullName evidence="8">DEAD/DEAH box helicase</fullName>
    </submittedName>
</protein>
<dbReference type="Pfam" id="PF00271">
    <property type="entry name" value="Helicase_C"/>
    <property type="match status" value="1"/>
</dbReference>
<evidence type="ECO:0000259" key="6">
    <source>
        <dbReference type="PROSITE" id="PS51192"/>
    </source>
</evidence>
<dbReference type="RefSeq" id="WP_204964797.1">
    <property type="nucleotide sequence ID" value="NZ_BAAAUR010000005.1"/>
</dbReference>
<dbReference type="SUPFAM" id="SSF52540">
    <property type="entry name" value="P-loop containing nucleoside triphosphate hydrolases"/>
    <property type="match status" value="1"/>
</dbReference>
<accession>A0A9W6HLE2</accession>
<dbReference type="InterPro" id="IPR014001">
    <property type="entry name" value="Helicase_ATP-bd"/>
</dbReference>
<dbReference type="InterPro" id="IPR011545">
    <property type="entry name" value="DEAD/DEAH_box_helicase_dom"/>
</dbReference>
<keyword evidence="9" id="KW-1185">Reference proteome</keyword>
<evidence type="ECO:0000259" key="7">
    <source>
        <dbReference type="PROSITE" id="PS51194"/>
    </source>
</evidence>
<dbReference type="PANTHER" id="PTHR12131">
    <property type="entry name" value="ATP-DEPENDENT RNA AND DNA HELICASE"/>
    <property type="match status" value="1"/>
</dbReference>
<dbReference type="CDD" id="cd17921">
    <property type="entry name" value="DEXHc_Ski2"/>
    <property type="match status" value="1"/>
</dbReference>
<dbReference type="EMBL" id="BSER01000008">
    <property type="protein sequence ID" value="GLJ95316.1"/>
    <property type="molecule type" value="Genomic_DNA"/>
</dbReference>
<evidence type="ECO:0000256" key="2">
    <source>
        <dbReference type="ARBA" id="ARBA00022801"/>
    </source>
</evidence>
<keyword evidence="2" id="KW-0378">Hydrolase</keyword>
<evidence type="ECO:0000256" key="1">
    <source>
        <dbReference type="ARBA" id="ARBA00022741"/>
    </source>
</evidence>
<keyword evidence="3 8" id="KW-0347">Helicase</keyword>
<evidence type="ECO:0000256" key="5">
    <source>
        <dbReference type="SAM" id="MobiDB-lite"/>
    </source>
</evidence>
<dbReference type="AlphaFoldDB" id="A0A9W6HLE2"/>
<evidence type="ECO:0000313" key="9">
    <source>
        <dbReference type="Proteomes" id="UP001142291"/>
    </source>
</evidence>
<reference evidence="8" key="1">
    <citation type="journal article" date="2014" name="Int. J. Syst. Evol. Microbiol.">
        <title>Complete genome sequence of Corynebacterium casei LMG S-19264T (=DSM 44701T), isolated from a smear-ripened cheese.</title>
        <authorList>
            <consortium name="US DOE Joint Genome Institute (JGI-PGF)"/>
            <person name="Walter F."/>
            <person name="Albersmeier A."/>
            <person name="Kalinowski J."/>
            <person name="Ruckert C."/>
        </authorList>
    </citation>
    <scope>NUCLEOTIDE SEQUENCE</scope>
    <source>
        <strain evidence="8">VKM Ac-1940</strain>
    </source>
</reference>
<dbReference type="PROSITE" id="PS51192">
    <property type="entry name" value="HELICASE_ATP_BIND_1"/>
    <property type="match status" value="1"/>
</dbReference>
<comment type="caution">
    <text evidence="8">The sequence shown here is derived from an EMBL/GenBank/DDBJ whole genome shotgun (WGS) entry which is preliminary data.</text>
</comment>
<evidence type="ECO:0000313" key="8">
    <source>
        <dbReference type="EMBL" id="GLJ95316.1"/>
    </source>
</evidence>
<feature type="region of interest" description="Disordered" evidence="5">
    <location>
        <begin position="536"/>
        <end position="576"/>
    </location>
</feature>
<evidence type="ECO:0000256" key="3">
    <source>
        <dbReference type="ARBA" id="ARBA00022806"/>
    </source>
</evidence>
<dbReference type="GO" id="GO:0003676">
    <property type="term" value="F:nucleic acid binding"/>
    <property type="evidence" value="ECO:0007669"/>
    <property type="project" value="InterPro"/>
</dbReference>
<name>A0A9W6HLE2_9MICO</name>
<feature type="domain" description="Helicase C-terminal" evidence="7">
    <location>
        <begin position="219"/>
        <end position="423"/>
    </location>
</feature>
<dbReference type="SMART" id="SM00487">
    <property type="entry name" value="DEXDc"/>
    <property type="match status" value="1"/>
</dbReference>
<dbReference type="GO" id="GO:0004386">
    <property type="term" value="F:helicase activity"/>
    <property type="evidence" value="ECO:0007669"/>
    <property type="project" value="UniProtKB-KW"/>
</dbReference>
<feature type="domain" description="Helicase ATP-binding" evidence="6">
    <location>
        <begin position="43"/>
        <end position="199"/>
    </location>
</feature>
<dbReference type="InterPro" id="IPR050699">
    <property type="entry name" value="RNA-DNA_Helicase"/>
</dbReference>
<dbReference type="Pfam" id="PF12029">
    <property type="entry name" value="DUF3516"/>
    <property type="match status" value="2"/>
</dbReference>
<organism evidence="8 9">
    <name type="scientific">Microbacterium dextranolyticum</name>
    <dbReference type="NCBI Taxonomy" id="36806"/>
    <lineage>
        <taxon>Bacteria</taxon>
        <taxon>Bacillati</taxon>
        <taxon>Actinomycetota</taxon>
        <taxon>Actinomycetes</taxon>
        <taxon>Micrococcales</taxon>
        <taxon>Microbacteriaceae</taxon>
        <taxon>Microbacterium</taxon>
    </lineage>
</organism>
<dbReference type="PANTHER" id="PTHR12131:SF1">
    <property type="entry name" value="ATP-DEPENDENT RNA HELICASE SUPV3L1, MITOCHONDRIAL-RELATED"/>
    <property type="match status" value="1"/>
</dbReference>
<dbReference type="SMART" id="SM00490">
    <property type="entry name" value="HELICc"/>
    <property type="match status" value="1"/>
</dbReference>
<dbReference type="GO" id="GO:0016787">
    <property type="term" value="F:hydrolase activity"/>
    <property type="evidence" value="ECO:0007669"/>
    <property type="project" value="UniProtKB-KW"/>
</dbReference>